<feature type="region of interest" description="Disordered" evidence="2">
    <location>
        <begin position="583"/>
        <end position="612"/>
    </location>
</feature>
<protein>
    <recommendedName>
        <fullName evidence="3">Galectin domain-containing protein</fullName>
    </recommendedName>
</protein>
<keyword evidence="5" id="KW-1185">Reference proteome</keyword>
<dbReference type="Proteomes" id="UP001176961">
    <property type="component" value="Unassembled WGS sequence"/>
</dbReference>
<feature type="region of interest" description="Disordered" evidence="2">
    <location>
        <begin position="151"/>
        <end position="207"/>
    </location>
</feature>
<dbReference type="SUPFAM" id="SSF49899">
    <property type="entry name" value="Concanavalin A-like lectins/glucanases"/>
    <property type="match status" value="1"/>
</dbReference>
<dbReference type="SMART" id="SM00908">
    <property type="entry name" value="Gal-bind_lectin"/>
    <property type="match status" value="1"/>
</dbReference>
<feature type="compositionally biased region" description="Polar residues" evidence="2">
    <location>
        <begin position="583"/>
        <end position="603"/>
    </location>
</feature>
<feature type="region of interest" description="Disordered" evidence="2">
    <location>
        <begin position="390"/>
        <end position="448"/>
    </location>
</feature>
<dbReference type="InterPro" id="IPR001079">
    <property type="entry name" value="Galectin_CRD"/>
</dbReference>
<dbReference type="GO" id="GO:0030246">
    <property type="term" value="F:carbohydrate binding"/>
    <property type="evidence" value="ECO:0007669"/>
    <property type="project" value="UniProtKB-KW"/>
</dbReference>
<organism evidence="4 5">
    <name type="scientific">Cylicocyclus nassatus</name>
    <name type="common">Nematode worm</name>
    <dbReference type="NCBI Taxonomy" id="53992"/>
    <lineage>
        <taxon>Eukaryota</taxon>
        <taxon>Metazoa</taxon>
        <taxon>Ecdysozoa</taxon>
        <taxon>Nematoda</taxon>
        <taxon>Chromadorea</taxon>
        <taxon>Rhabditida</taxon>
        <taxon>Rhabditina</taxon>
        <taxon>Rhabditomorpha</taxon>
        <taxon>Strongyloidea</taxon>
        <taxon>Strongylidae</taxon>
        <taxon>Cylicocyclus</taxon>
    </lineage>
</organism>
<keyword evidence="1" id="KW-0430">Lectin</keyword>
<dbReference type="AlphaFoldDB" id="A0AA36GR56"/>
<evidence type="ECO:0000313" key="5">
    <source>
        <dbReference type="Proteomes" id="UP001176961"/>
    </source>
</evidence>
<evidence type="ECO:0000256" key="2">
    <source>
        <dbReference type="SAM" id="MobiDB-lite"/>
    </source>
</evidence>
<dbReference type="PROSITE" id="PS51304">
    <property type="entry name" value="GALECTIN"/>
    <property type="match status" value="1"/>
</dbReference>
<accession>A0AA36GR56</accession>
<comment type="caution">
    <text evidence="4">The sequence shown here is derived from an EMBL/GenBank/DDBJ whole genome shotgun (WGS) entry which is preliminary data.</text>
</comment>
<dbReference type="InterPro" id="IPR013320">
    <property type="entry name" value="ConA-like_dom_sf"/>
</dbReference>
<evidence type="ECO:0000313" key="4">
    <source>
        <dbReference type="EMBL" id="CAJ0596697.1"/>
    </source>
</evidence>
<evidence type="ECO:0000259" key="3">
    <source>
        <dbReference type="PROSITE" id="PS51304"/>
    </source>
</evidence>
<feature type="domain" description="Galectin" evidence="3">
    <location>
        <begin position="19"/>
        <end position="146"/>
    </location>
</feature>
<feature type="region of interest" description="Disordered" evidence="2">
    <location>
        <begin position="541"/>
        <end position="565"/>
    </location>
</feature>
<feature type="compositionally biased region" description="Polar residues" evidence="2">
    <location>
        <begin position="431"/>
        <end position="445"/>
    </location>
</feature>
<dbReference type="EMBL" id="CATQJL010000223">
    <property type="protein sequence ID" value="CAJ0596697.1"/>
    <property type="molecule type" value="Genomic_DNA"/>
</dbReference>
<dbReference type="Pfam" id="PF00337">
    <property type="entry name" value="Gal-bind_lectin"/>
    <property type="match status" value="1"/>
</dbReference>
<gene>
    <name evidence="4" type="ORF">CYNAS_LOCUS8680</name>
</gene>
<dbReference type="Gene3D" id="2.60.120.200">
    <property type="match status" value="1"/>
</dbReference>
<proteinExistence type="predicted"/>
<sequence length="706" mass="77284">MPAAERNFSVLRHGNAVSFTKTLNKGCPPGSSIEIIAKTLKIWKRHIAVRLIAFDDTALILTVPIGKEGKVTASARIDGNSTSELEKRASLPRDKKFNLELKFTKFTIEININKILLLEFIHRVEPESITELHIDGPLKLEEVVLSFPQDERIGAAAPQSDSTREVEGTRRSSPPPLTPEPAAVQTGSTISPTPADPPPSYEADTTRNSYISPMYPIAFFTPLGIMIQQPLLGDPAIAALSEQVNQANLSYSTQNILTSQVEERRNIGRWATSTTIIPTETATNLTNLFISMYQAIAVTPKISTARSTWPKTFNIRTPIGEENQIVSALQNIDLQVQVINREAPALMNVLKRIYSEHAKGKPPLLKRNSSRPASTTMRHSVMRNVATAEEVQGCDTSRGSRAVFDSVLPARPPSPPPRSRSLNPHRIENYPRSSADGSNSSISRTSSHENIIRRAATSTPASGFIIEENLRGALPNEAVRVGNGNSSSDVPNYAHEDLSRFETPILTASSADQINTKVIRDHLRTSEMENSHLYGNDLVQEASSAQEPSHQTISANGQLNEGPSSLQNDGQWILLVCAKENTCQSGSSSNTPENTSLTKNNNDLTHKFDKESERLKDTANVAHVTNRHHRKDPDLQSKASALMEDLKKRMPAALGVSEVTVANVPVQLRSVTSSAESGLVPVRESRFGEEIAIEVADIRGMISKQL</sequence>
<evidence type="ECO:0000256" key="1">
    <source>
        <dbReference type="ARBA" id="ARBA00022734"/>
    </source>
</evidence>
<name>A0AA36GR56_CYLNA</name>
<reference evidence="4" key="1">
    <citation type="submission" date="2023-07" db="EMBL/GenBank/DDBJ databases">
        <authorList>
            <consortium name="CYATHOMIX"/>
        </authorList>
    </citation>
    <scope>NUCLEOTIDE SEQUENCE</scope>
    <source>
        <strain evidence="4">N/A</strain>
    </source>
</reference>